<proteinExistence type="predicted"/>
<keyword evidence="2" id="KW-1185">Reference proteome</keyword>
<accession>A0A8H6RUD5</accession>
<comment type="caution">
    <text evidence="1">The sequence shown here is derived from an EMBL/GenBank/DDBJ whole genome shotgun (WGS) entry which is preliminary data.</text>
</comment>
<evidence type="ECO:0000313" key="1">
    <source>
        <dbReference type="EMBL" id="KAF7197649.1"/>
    </source>
</evidence>
<gene>
    <name evidence="1" type="ORF">HII31_00988</name>
</gene>
<name>A0A8H6RUD5_9PEZI</name>
<sequence>MLLELTNACELRLGQRPTAAAVSMPSRNIVAHQTTPVADLLKTAFSAANLDYLEIVHYSLFGEPLLYPENVQLAGHSLGLCQPYTSSDHCLEDDDQLRNLTSEVYYLVGYYSGALEAIATTPTALAYGITPDPYPDYRLGANARNDNPDEDFYWQEVRRLLSKPFIRGMIRNPSKIVMYGDHGKDERLTAMVDEIFASFLGDQDMPTWVEDGVDAVFAGAMGAAEFAKRKPYWGLDVVTEGASVVLPKNDL</sequence>
<dbReference type="EMBL" id="JABCIY010000008">
    <property type="protein sequence ID" value="KAF7197649.1"/>
    <property type="molecule type" value="Genomic_DNA"/>
</dbReference>
<protein>
    <submittedName>
        <fullName evidence="1">Uncharacterized protein</fullName>
    </submittedName>
</protein>
<evidence type="ECO:0000313" key="2">
    <source>
        <dbReference type="Proteomes" id="UP000660729"/>
    </source>
</evidence>
<organism evidence="1 2">
    <name type="scientific">Pseudocercospora fuligena</name>
    <dbReference type="NCBI Taxonomy" id="685502"/>
    <lineage>
        <taxon>Eukaryota</taxon>
        <taxon>Fungi</taxon>
        <taxon>Dikarya</taxon>
        <taxon>Ascomycota</taxon>
        <taxon>Pezizomycotina</taxon>
        <taxon>Dothideomycetes</taxon>
        <taxon>Dothideomycetidae</taxon>
        <taxon>Mycosphaerellales</taxon>
        <taxon>Mycosphaerellaceae</taxon>
        <taxon>Pseudocercospora</taxon>
    </lineage>
</organism>
<reference evidence="1" key="1">
    <citation type="submission" date="2020-04" db="EMBL/GenBank/DDBJ databases">
        <title>Draft genome resource of the tomato pathogen Pseudocercospora fuligena.</title>
        <authorList>
            <person name="Zaccaron A."/>
        </authorList>
    </citation>
    <scope>NUCLEOTIDE SEQUENCE</scope>
    <source>
        <strain evidence="1">PF001</strain>
    </source>
</reference>
<dbReference type="OrthoDB" id="3643156at2759"/>
<dbReference type="Proteomes" id="UP000660729">
    <property type="component" value="Unassembled WGS sequence"/>
</dbReference>
<dbReference type="AlphaFoldDB" id="A0A8H6RUD5"/>